<evidence type="ECO:0000256" key="1">
    <source>
        <dbReference type="SAM" id="Phobius"/>
    </source>
</evidence>
<keyword evidence="3" id="KW-1185">Reference proteome</keyword>
<dbReference type="EMBL" id="JADGJH010000388">
    <property type="protein sequence ID" value="KAJ3130410.1"/>
    <property type="molecule type" value="Genomic_DNA"/>
</dbReference>
<dbReference type="Proteomes" id="UP001211907">
    <property type="component" value="Unassembled WGS sequence"/>
</dbReference>
<proteinExistence type="predicted"/>
<sequence>MKPNSLNMRTLSVLNLFMGVIFVALTLTVEAGVVVHKTFKERVLVTGRNATIAITAFNTGSLPISNFIVEDKTFRNFTLYAPVAGKHSRLFKTIEAGKSASFWFVVKPTASGTHQDQPAFYRYKDSNDEQHTGYSSYFQAFPVFTEQDALKLGIQQKSGGKWSILIVVFGLVAAFVGYVYQETVKEAAKAKIAAEAAAAKETDL</sequence>
<evidence type="ECO:0008006" key="4">
    <source>
        <dbReference type="Google" id="ProtNLM"/>
    </source>
</evidence>
<dbReference type="PANTHER" id="PTHR12861:SF3">
    <property type="entry name" value="TRANSLOCON-ASSOCIATED PROTEIN SUBUNIT BETA"/>
    <property type="match status" value="1"/>
</dbReference>
<gene>
    <name evidence="2" type="ORF">HK100_008085</name>
</gene>
<organism evidence="2 3">
    <name type="scientific">Physocladia obscura</name>
    <dbReference type="NCBI Taxonomy" id="109957"/>
    <lineage>
        <taxon>Eukaryota</taxon>
        <taxon>Fungi</taxon>
        <taxon>Fungi incertae sedis</taxon>
        <taxon>Chytridiomycota</taxon>
        <taxon>Chytridiomycota incertae sedis</taxon>
        <taxon>Chytridiomycetes</taxon>
        <taxon>Chytridiales</taxon>
        <taxon>Chytriomycetaceae</taxon>
        <taxon>Physocladia</taxon>
    </lineage>
</organism>
<dbReference type="GO" id="GO:0005783">
    <property type="term" value="C:endoplasmic reticulum"/>
    <property type="evidence" value="ECO:0007669"/>
    <property type="project" value="TreeGrafter"/>
</dbReference>
<feature type="transmembrane region" description="Helical" evidence="1">
    <location>
        <begin position="162"/>
        <end position="180"/>
    </location>
</feature>
<reference evidence="2" key="1">
    <citation type="submission" date="2020-05" db="EMBL/GenBank/DDBJ databases">
        <title>Phylogenomic resolution of chytrid fungi.</title>
        <authorList>
            <person name="Stajich J.E."/>
            <person name="Amses K."/>
            <person name="Simmons R."/>
            <person name="Seto K."/>
            <person name="Myers J."/>
            <person name="Bonds A."/>
            <person name="Quandt C.A."/>
            <person name="Barry K."/>
            <person name="Liu P."/>
            <person name="Grigoriev I."/>
            <person name="Longcore J.E."/>
            <person name="James T.Y."/>
        </authorList>
    </citation>
    <scope>NUCLEOTIDE SEQUENCE</scope>
    <source>
        <strain evidence="2">JEL0513</strain>
    </source>
</reference>
<evidence type="ECO:0000313" key="2">
    <source>
        <dbReference type="EMBL" id="KAJ3130410.1"/>
    </source>
</evidence>
<dbReference type="Pfam" id="PF05753">
    <property type="entry name" value="TRAP_beta"/>
    <property type="match status" value="1"/>
</dbReference>
<keyword evidence="1" id="KW-1133">Transmembrane helix</keyword>
<dbReference type="AlphaFoldDB" id="A0AAD5T730"/>
<accession>A0AAD5T730</accession>
<dbReference type="PANTHER" id="PTHR12861">
    <property type="entry name" value="TRANSLOCON-ASSOCIATED PROTEIN, BETA SUBUNIT PRECURSOR TRAP-BETA SIGNAL SEQUENCE RECEPTOR BETA SUBUNIT"/>
    <property type="match status" value="1"/>
</dbReference>
<evidence type="ECO:0000313" key="3">
    <source>
        <dbReference type="Proteomes" id="UP001211907"/>
    </source>
</evidence>
<keyword evidence="1" id="KW-0812">Transmembrane</keyword>
<comment type="caution">
    <text evidence="2">The sequence shown here is derived from an EMBL/GenBank/DDBJ whole genome shotgun (WGS) entry which is preliminary data.</text>
</comment>
<keyword evidence="1" id="KW-0472">Membrane</keyword>
<name>A0AAD5T730_9FUNG</name>
<protein>
    <recommendedName>
        <fullName evidence="4">Translocon-associated protein subunit beta</fullName>
    </recommendedName>
</protein>